<keyword evidence="3" id="KW-1185">Reference proteome</keyword>
<dbReference type="AlphaFoldDB" id="A7TBJ2"/>
<accession>A7TBJ2</accession>
<dbReference type="HOGENOM" id="CLU_1673661_0_0_1"/>
<dbReference type="PhylomeDB" id="A7TBJ2"/>
<dbReference type="InParanoid" id="A7TBJ2"/>
<feature type="non-terminal residue" evidence="2">
    <location>
        <position position="158"/>
    </location>
</feature>
<dbReference type="STRING" id="45351.A7TBJ2"/>
<keyword evidence="1" id="KW-0175">Coiled coil</keyword>
<dbReference type="eggNOG" id="KOG3765">
    <property type="taxonomic scope" value="Eukaryota"/>
</dbReference>
<dbReference type="EMBL" id="DS475303">
    <property type="protein sequence ID" value="EDO26615.1"/>
    <property type="molecule type" value="Genomic_DNA"/>
</dbReference>
<sequence>QGIPQFHALSSNDGSQLLTRLNDIRGENSQLRHQLDLANQRLKDLDHRLQIMKDLRVRSNNSSTLLYQDILAVPQCEVIHIAVVCAGHSASRQAVTLIKSLLFYRHNPLHFHFVSDSVAELILGTLFRTWGVPAATERYSGRNMPKYSGLLDSENMLG</sequence>
<organism evidence="2 3">
    <name type="scientific">Nematostella vectensis</name>
    <name type="common">Starlet sea anemone</name>
    <dbReference type="NCBI Taxonomy" id="45351"/>
    <lineage>
        <taxon>Eukaryota</taxon>
        <taxon>Metazoa</taxon>
        <taxon>Cnidaria</taxon>
        <taxon>Anthozoa</taxon>
        <taxon>Hexacorallia</taxon>
        <taxon>Actiniaria</taxon>
        <taxon>Edwardsiidae</taxon>
        <taxon>Nematostella</taxon>
    </lineage>
</organism>
<dbReference type="Proteomes" id="UP000001593">
    <property type="component" value="Unassembled WGS sequence"/>
</dbReference>
<evidence type="ECO:0000313" key="2">
    <source>
        <dbReference type="EMBL" id="EDO26615.1"/>
    </source>
</evidence>
<proteinExistence type="predicted"/>
<dbReference type="SUPFAM" id="SSF53448">
    <property type="entry name" value="Nucleotide-diphospho-sugar transferases"/>
    <property type="match status" value="1"/>
</dbReference>
<protein>
    <submittedName>
        <fullName evidence="2">Uncharacterized protein</fullName>
    </submittedName>
</protein>
<evidence type="ECO:0000313" key="3">
    <source>
        <dbReference type="Proteomes" id="UP000001593"/>
    </source>
</evidence>
<feature type="coiled-coil region" evidence="1">
    <location>
        <begin position="21"/>
        <end position="55"/>
    </location>
</feature>
<dbReference type="InterPro" id="IPR029044">
    <property type="entry name" value="Nucleotide-diphossugar_trans"/>
</dbReference>
<reference evidence="2 3" key="1">
    <citation type="journal article" date="2007" name="Science">
        <title>Sea anemone genome reveals ancestral eumetazoan gene repertoire and genomic organization.</title>
        <authorList>
            <person name="Putnam N.H."/>
            <person name="Srivastava M."/>
            <person name="Hellsten U."/>
            <person name="Dirks B."/>
            <person name="Chapman J."/>
            <person name="Salamov A."/>
            <person name="Terry A."/>
            <person name="Shapiro H."/>
            <person name="Lindquist E."/>
            <person name="Kapitonov V.V."/>
            <person name="Jurka J."/>
            <person name="Genikhovich G."/>
            <person name="Grigoriev I.V."/>
            <person name="Lucas S.M."/>
            <person name="Steele R.E."/>
            <person name="Finnerty J.R."/>
            <person name="Technau U."/>
            <person name="Martindale M.Q."/>
            <person name="Rokhsar D.S."/>
        </authorList>
    </citation>
    <scope>NUCLEOTIDE SEQUENCE [LARGE SCALE GENOMIC DNA]</scope>
    <source>
        <strain evidence="3">CH2 X CH6</strain>
    </source>
</reference>
<evidence type="ECO:0000256" key="1">
    <source>
        <dbReference type="SAM" id="Coils"/>
    </source>
</evidence>
<name>A7TBJ2_NEMVE</name>
<gene>
    <name evidence="2" type="ORF">NEMVEDRAFT_v1g224874</name>
</gene>